<dbReference type="InterPro" id="IPR032675">
    <property type="entry name" value="LRR_dom_sf"/>
</dbReference>
<dbReference type="InParanoid" id="A0A162X4L7"/>
<dbReference type="Proteomes" id="UP000077315">
    <property type="component" value="Unassembled WGS sequence"/>
</dbReference>
<keyword evidence="2" id="KW-1185">Reference proteome</keyword>
<evidence type="ECO:0000313" key="2">
    <source>
        <dbReference type="Proteomes" id="UP000077315"/>
    </source>
</evidence>
<accession>A0A162X4L7</accession>
<name>A0A162X4L7_PHYB8</name>
<evidence type="ECO:0000313" key="1">
    <source>
        <dbReference type="EMBL" id="OAD72475.1"/>
    </source>
</evidence>
<dbReference type="InterPro" id="IPR036047">
    <property type="entry name" value="F-box-like_dom_sf"/>
</dbReference>
<dbReference type="SUPFAM" id="SSF52047">
    <property type="entry name" value="RNI-like"/>
    <property type="match status" value="1"/>
</dbReference>
<proteinExistence type="predicted"/>
<dbReference type="GeneID" id="28997020"/>
<gene>
    <name evidence="1" type="ORF">PHYBLDRAFT_169604</name>
</gene>
<dbReference type="SUPFAM" id="SSF81383">
    <property type="entry name" value="F-box domain"/>
    <property type="match status" value="1"/>
</dbReference>
<dbReference type="AlphaFoldDB" id="A0A162X4L7"/>
<evidence type="ECO:0008006" key="3">
    <source>
        <dbReference type="Google" id="ProtNLM"/>
    </source>
</evidence>
<protein>
    <recommendedName>
        <fullName evidence="3">F-box domain-containing protein</fullName>
    </recommendedName>
</protein>
<dbReference type="OrthoDB" id="2360932at2759"/>
<dbReference type="Gene3D" id="3.80.10.10">
    <property type="entry name" value="Ribonuclease Inhibitor"/>
    <property type="match status" value="1"/>
</dbReference>
<dbReference type="EMBL" id="KV440983">
    <property type="protein sequence ID" value="OAD72475.1"/>
    <property type="molecule type" value="Genomic_DNA"/>
</dbReference>
<dbReference type="VEuPathDB" id="FungiDB:PHYBLDRAFT_169604"/>
<reference evidence="2" key="1">
    <citation type="submission" date="2015-06" db="EMBL/GenBank/DDBJ databases">
        <title>Expansion of signal transduction pathways in fungi by whole-genome duplication.</title>
        <authorList>
            <consortium name="DOE Joint Genome Institute"/>
            <person name="Corrochano L.M."/>
            <person name="Kuo A."/>
            <person name="Marcet-Houben M."/>
            <person name="Polaino S."/>
            <person name="Salamov A."/>
            <person name="Villalobos J.M."/>
            <person name="Alvarez M.I."/>
            <person name="Avalos J."/>
            <person name="Benito E.P."/>
            <person name="Benoit I."/>
            <person name="Burger G."/>
            <person name="Camino L.P."/>
            <person name="Canovas D."/>
            <person name="Cerda-Olmedo E."/>
            <person name="Cheng J.-F."/>
            <person name="Dominguez A."/>
            <person name="Elias M."/>
            <person name="Eslava A.P."/>
            <person name="Glaser F."/>
            <person name="Grimwood J."/>
            <person name="Gutierrez G."/>
            <person name="Heitman J."/>
            <person name="Henrissat B."/>
            <person name="Iturriaga E.A."/>
            <person name="Lang B.F."/>
            <person name="Lavin J.L."/>
            <person name="Lee S."/>
            <person name="Li W."/>
            <person name="Lindquist E."/>
            <person name="Lopez-Garcia S."/>
            <person name="Luque E.M."/>
            <person name="Marcos A.T."/>
            <person name="Martin J."/>
            <person name="McCluskey K."/>
            <person name="Medina H.R."/>
            <person name="Miralles-Duran A."/>
            <person name="Miyazaki A."/>
            <person name="Munoz-Torres E."/>
            <person name="Oguiza J.A."/>
            <person name="Ohm R."/>
            <person name="Olmedo M."/>
            <person name="Orejas M."/>
            <person name="Ortiz-Castellanos L."/>
            <person name="Pisabarro A.G."/>
            <person name="Rodriguez-Romero J."/>
            <person name="Ruiz-Herrera J."/>
            <person name="Ruiz-Vazquez R."/>
            <person name="Sanz C."/>
            <person name="Schackwitz W."/>
            <person name="Schmutz J."/>
            <person name="Shahriari M."/>
            <person name="Shelest E."/>
            <person name="Silva-Franco F."/>
            <person name="Soanes D."/>
            <person name="Syed K."/>
            <person name="Tagua V.G."/>
            <person name="Talbot N.J."/>
            <person name="Thon M."/>
            <person name="De vries R.P."/>
            <person name="Wiebenga A."/>
            <person name="Yadav J.S."/>
            <person name="Braun E.L."/>
            <person name="Baker S."/>
            <person name="Garre V."/>
            <person name="Horwitz B."/>
            <person name="Torres-Martinez S."/>
            <person name="Idnurm A."/>
            <person name="Herrera-Estrella A."/>
            <person name="Gabaldon T."/>
            <person name="Grigoriev I.V."/>
        </authorList>
    </citation>
    <scope>NUCLEOTIDE SEQUENCE [LARGE SCALE GENOMIC DNA]</scope>
    <source>
        <strain evidence="2">NRRL 1555(-)</strain>
    </source>
</reference>
<dbReference type="CDD" id="cd09917">
    <property type="entry name" value="F-box_SF"/>
    <property type="match status" value="1"/>
</dbReference>
<sequence length="753" mass="87873">MNKPEKLCIGTWTWIEAKLRTGTRLWIRTRVLSYHIGQINNLFQLVLSLPYVPKICLLVKKNYNNLHQEKTIFLFQKHIVLLTKPYSILCRVDVVREICEVAAVCVPSWLLVKPSDNIYNIQYLLPTNLPFEILSQIAHFVSADYKFSCILTCKAWRYPFQESLLENIEVSSMDTLDNICAIVKDSTGNYTPQELITQSLRVTGKTSLADWQETRVFKTFPNLKYLDMGSLSFYDVDIKCTKYGPPWESVTSLKFQVSPTSWRISNEFILEILRKIPNLQSIDISSDSFYYLIEFDLSQYNSFHIALPKLTSIKARLGLKDIHPNAVPSIPRTLPALYVTNLYLEHTYCSYLWLYYFCYKYPNLRTLIWKSVHKFGNIVIEEDDGRKISLLRSVKRLFPHLETVDFYTEEPTEWSHSIFWNLLCLSDVPIKKLKYKIKSRDSDATCFGMTIERFTRSFSTTLEKISIVGNVYFDVENIVKLECIYCPNLVSVEINECGVSIALDNLLDNWPALRRLKFSNVHLYINPESQRESAQHGLRFMVLDNIVASAPVFKYMSFRCRLLQYMSLSQSQICGPILDETGSLCIDMSYTNFRLLQLDHVKFYSSEEDISKDTSINLTLLSHSAGNQTLDEAKKKVNANANENRKSTVEHLSWYHLYCELDCPFDYVPKVRQLSQQEVCTAIKYFEDFQLKDRTNIFEVERSCNGQVDKEDWKEDLYRGYVEFRCGHITEYAVPLFWVSETSFWQNLFDSSW</sequence>
<dbReference type="RefSeq" id="XP_018290515.1">
    <property type="nucleotide sequence ID" value="XM_018436114.1"/>
</dbReference>
<organism evidence="1 2">
    <name type="scientific">Phycomyces blakesleeanus (strain ATCC 8743b / DSM 1359 / FGSC 10004 / NBRC 33097 / NRRL 1555)</name>
    <dbReference type="NCBI Taxonomy" id="763407"/>
    <lineage>
        <taxon>Eukaryota</taxon>
        <taxon>Fungi</taxon>
        <taxon>Fungi incertae sedis</taxon>
        <taxon>Mucoromycota</taxon>
        <taxon>Mucoromycotina</taxon>
        <taxon>Mucoromycetes</taxon>
        <taxon>Mucorales</taxon>
        <taxon>Phycomycetaceae</taxon>
        <taxon>Phycomyces</taxon>
    </lineage>
</organism>